<name>A0A6J5L900_9CAUD</name>
<gene>
    <name evidence="2" type="ORF">UFOVP115_35</name>
</gene>
<feature type="domain" description="SWIM-type" evidence="1">
    <location>
        <begin position="23"/>
        <end position="57"/>
    </location>
</feature>
<dbReference type="EMBL" id="LR796236">
    <property type="protein sequence ID" value="CAB4129517.1"/>
    <property type="molecule type" value="Genomic_DNA"/>
</dbReference>
<protein>
    <recommendedName>
        <fullName evidence="1">SWIM-type domain-containing protein</fullName>
    </recommendedName>
</protein>
<evidence type="ECO:0000313" key="2">
    <source>
        <dbReference type="EMBL" id="CAB4129517.1"/>
    </source>
</evidence>
<proteinExistence type="predicted"/>
<dbReference type="PROSITE" id="PS50966">
    <property type="entry name" value="ZF_SWIM"/>
    <property type="match status" value="1"/>
</dbReference>
<accession>A0A6J5L900</accession>
<sequence>MSDRRLLQVFISSKSDNPGPGIFEVTTDPDKNLDCTCPGFMSKATCKHTNRVEKKIESSNGIYPFDFAKKVTLEELEKAMETEESFRELVIKYAKIEVY</sequence>
<organism evidence="2">
    <name type="scientific">uncultured Caudovirales phage</name>
    <dbReference type="NCBI Taxonomy" id="2100421"/>
    <lineage>
        <taxon>Viruses</taxon>
        <taxon>Duplodnaviria</taxon>
        <taxon>Heunggongvirae</taxon>
        <taxon>Uroviricota</taxon>
        <taxon>Caudoviricetes</taxon>
        <taxon>Peduoviridae</taxon>
        <taxon>Maltschvirus</taxon>
        <taxon>Maltschvirus maltsch</taxon>
    </lineage>
</organism>
<reference evidence="2" key="1">
    <citation type="submission" date="2020-04" db="EMBL/GenBank/DDBJ databases">
        <authorList>
            <person name="Chiriac C."/>
            <person name="Salcher M."/>
            <person name="Ghai R."/>
            <person name="Kavagutti S V."/>
        </authorList>
    </citation>
    <scope>NUCLEOTIDE SEQUENCE</scope>
</reference>
<dbReference type="GO" id="GO:0008270">
    <property type="term" value="F:zinc ion binding"/>
    <property type="evidence" value="ECO:0007669"/>
    <property type="project" value="InterPro"/>
</dbReference>
<evidence type="ECO:0000259" key="1">
    <source>
        <dbReference type="PROSITE" id="PS50966"/>
    </source>
</evidence>
<dbReference type="InterPro" id="IPR007527">
    <property type="entry name" value="Znf_SWIM"/>
</dbReference>